<gene>
    <name evidence="2" type="ORF">UFOVP1305_89</name>
    <name evidence="1" type="ORF">UFOVP896_34</name>
</gene>
<protein>
    <submittedName>
        <fullName evidence="1">Uncharacterized protein</fullName>
    </submittedName>
</protein>
<organism evidence="1">
    <name type="scientific">uncultured Caudovirales phage</name>
    <dbReference type="NCBI Taxonomy" id="2100421"/>
    <lineage>
        <taxon>Viruses</taxon>
        <taxon>Duplodnaviria</taxon>
        <taxon>Heunggongvirae</taxon>
        <taxon>Uroviricota</taxon>
        <taxon>Caudoviricetes</taxon>
        <taxon>Peduoviridae</taxon>
        <taxon>Maltschvirus</taxon>
        <taxon>Maltschvirus maltsch</taxon>
    </lineage>
</organism>
<reference evidence="1" key="1">
    <citation type="submission" date="2020-05" db="EMBL/GenBank/DDBJ databases">
        <authorList>
            <person name="Chiriac C."/>
            <person name="Salcher M."/>
            <person name="Ghai R."/>
            <person name="Kavagutti S V."/>
        </authorList>
    </citation>
    <scope>NUCLEOTIDE SEQUENCE</scope>
</reference>
<accession>A0A6J5PEF4</accession>
<evidence type="ECO:0000313" key="2">
    <source>
        <dbReference type="EMBL" id="CAB4198428.1"/>
    </source>
</evidence>
<sequence length="138" mass="15598">MNATKIECRYADRENCFGVVAHRIFGTSTVAHGEVCEKHKIECERSGMFTIVALPDLCEVRTARLWAATSRTVTHLIFAENDHYPSSHWEAECGIGHAYFDRQNGKPLSDYDVRTITIDFASKKDTARLCRACLNKVT</sequence>
<name>A0A6J5PEF4_9CAUD</name>
<dbReference type="EMBL" id="LR796844">
    <property type="protein sequence ID" value="CAB4169542.1"/>
    <property type="molecule type" value="Genomic_DNA"/>
</dbReference>
<dbReference type="EMBL" id="LR797254">
    <property type="protein sequence ID" value="CAB4198428.1"/>
    <property type="molecule type" value="Genomic_DNA"/>
</dbReference>
<proteinExistence type="predicted"/>
<evidence type="ECO:0000313" key="1">
    <source>
        <dbReference type="EMBL" id="CAB4169542.1"/>
    </source>
</evidence>